<dbReference type="AlphaFoldDB" id="U3AWV3"/>
<evidence type="ECO:0000256" key="1">
    <source>
        <dbReference type="SAM" id="MobiDB-lite"/>
    </source>
</evidence>
<dbReference type="Pfam" id="PF05069">
    <property type="entry name" value="Phage_tail_S"/>
    <property type="match status" value="1"/>
</dbReference>
<feature type="region of interest" description="Disordered" evidence="1">
    <location>
        <begin position="26"/>
        <end position="68"/>
    </location>
</feature>
<keyword evidence="3" id="KW-1185">Reference proteome</keyword>
<dbReference type="EMBL" id="BATL01000162">
    <property type="protein sequence ID" value="GAD78220.1"/>
    <property type="molecule type" value="Genomic_DNA"/>
</dbReference>
<feature type="compositionally biased region" description="Polar residues" evidence="1">
    <location>
        <begin position="40"/>
        <end position="53"/>
    </location>
</feature>
<dbReference type="InterPro" id="IPR006522">
    <property type="entry name" value="Phage_virion_morphogenesis"/>
</dbReference>
<evidence type="ECO:0008006" key="4">
    <source>
        <dbReference type="Google" id="ProtNLM"/>
    </source>
</evidence>
<organism evidence="2 3">
    <name type="scientific">Vibrio azureus NBRC 104587</name>
    <dbReference type="NCBI Taxonomy" id="1219077"/>
    <lineage>
        <taxon>Bacteria</taxon>
        <taxon>Pseudomonadati</taxon>
        <taxon>Pseudomonadota</taxon>
        <taxon>Gammaproteobacteria</taxon>
        <taxon>Vibrionales</taxon>
        <taxon>Vibrionaceae</taxon>
        <taxon>Vibrio</taxon>
    </lineage>
</organism>
<evidence type="ECO:0000313" key="2">
    <source>
        <dbReference type="EMBL" id="GAD78220.1"/>
    </source>
</evidence>
<feature type="non-terminal residue" evidence="2">
    <location>
        <position position="127"/>
    </location>
</feature>
<comment type="caution">
    <text evidence="2">The sequence shown here is derived from an EMBL/GenBank/DDBJ whole genome shotgun (WGS) entry which is preliminary data.</text>
</comment>
<accession>U3AWV3</accession>
<dbReference type="Proteomes" id="UP000016567">
    <property type="component" value="Unassembled WGS sequence"/>
</dbReference>
<reference evidence="2 3" key="1">
    <citation type="submission" date="2013-09" db="EMBL/GenBank/DDBJ databases">
        <title>Whole genome shotgun sequence of Vibrio azureus NBRC 104587.</title>
        <authorList>
            <person name="Isaki S."/>
            <person name="Hosoyama A."/>
            <person name="Numata M."/>
            <person name="Hashimoto M."/>
            <person name="Hosoyama Y."/>
            <person name="Tsuchikane K."/>
            <person name="Noguchi M."/>
            <person name="Hirakata S."/>
            <person name="Ichikawa N."/>
            <person name="Ohji S."/>
            <person name="Yamazoe A."/>
            <person name="Fujita N."/>
        </authorList>
    </citation>
    <scope>NUCLEOTIDE SEQUENCE [LARGE SCALE GENOMIC DNA]</scope>
    <source>
        <strain evidence="2 3">NBRC 104587</strain>
    </source>
</reference>
<name>U3AWV3_9VIBR</name>
<evidence type="ECO:0000313" key="3">
    <source>
        <dbReference type="Proteomes" id="UP000016567"/>
    </source>
</evidence>
<proteinExistence type="predicted"/>
<protein>
    <recommendedName>
        <fullName evidence="4">Phage virion morphogenesis protein</fullName>
    </recommendedName>
</protein>
<gene>
    <name evidence="2" type="ORF">VAZ01S_162_00010</name>
</gene>
<sequence length="127" mass="14342">MIKIKVDSHSQRTVIDAIQAMTLSKSRRKRVLTAAAKASVKTSRQNQRQQKTPSGKRWPSRADKSKKKMQVRLAKFLTVTASDDSAATLSWRKSRSARVAAKHHYGHRERHTRAAAIKRLRNGNAKA</sequence>